<dbReference type="InterPro" id="IPR023346">
    <property type="entry name" value="Lysozyme-like_dom_sf"/>
</dbReference>
<evidence type="ECO:0000256" key="2">
    <source>
        <dbReference type="ARBA" id="ARBA00023157"/>
    </source>
</evidence>
<dbReference type="Gene3D" id="1.10.530.10">
    <property type="match status" value="1"/>
</dbReference>
<dbReference type="Gene3D" id="3.30.20.10">
    <property type="entry name" value="Endochitinase, domain 2"/>
    <property type="match status" value="1"/>
</dbReference>
<sequence length="222" mass="25278">MSTLLRRGDGRISFEEFSAAVTTNGYPEPSHSTYWAFLNSARNFSIFEKQELAMILAHFIHESKGFVERREEVDMESYPESYRDAECDVPGQLYYGRGYFKITGCKNYRDISMSLYNDDKLVKEPELLAEDDETAINAGFSFWKTNVHDQPGVQDGQFGVTTNVIKGALECKGPNIPIAKRRFEIYEKVRTAFKLKGKAIEGGCYELSEFLKLASNSKEPKD</sequence>
<comment type="caution">
    <text evidence="4">The sequence shown here is derived from an EMBL/GenBank/DDBJ whole genome shotgun (WGS) entry which is preliminary data.</text>
</comment>
<evidence type="ECO:0000256" key="1">
    <source>
        <dbReference type="ARBA" id="ARBA00022821"/>
    </source>
</evidence>
<gene>
    <name evidence="4" type="ORF">ODALV1_LOCUS11599</name>
</gene>
<dbReference type="Pfam" id="PF00182">
    <property type="entry name" value="Glyco_hydro_19"/>
    <property type="match status" value="1"/>
</dbReference>
<keyword evidence="1" id="KW-0611">Plant defense</keyword>
<evidence type="ECO:0000313" key="4">
    <source>
        <dbReference type="EMBL" id="CAL8103930.1"/>
    </source>
</evidence>
<dbReference type="PANTHER" id="PTHR22595:SF79">
    <property type="entry name" value="CHITINASE 12"/>
    <property type="match status" value="1"/>
</dbReference>
<dbReference type="Proteomes" id="UP001642540">
    <property type="component" value="Unassembled WGS sequence"/>
</dbReference>
<protein>
    <recommendedName>
        <fullName evidence="3">EF-hand domain-containing protein</fullName>
    </recommendedName>
</protein>
<evidence type="ECO:0000313" key="5">
    <source>
        <dbReference type="Proteomes" id="UP001642540"/>
    </source>
</evidence>
<keyword evidence="2" id="KW-1015">Disulfide bond</keyword>
<feature type="domain" description="EF-hand" evidence="3">
    <location>
        <begin position="1"/>
        <end position="27"/>
    </location>
</feature>
<proteinExistence type="predicted"/>
<dbReference type="InterPro" id="IPR002048">
    <property type="entry name" value="EF_hand_dom"/>
</dbReference>
<keyword evidence="5" id="KW-1185">Reference proteome</keyword>
<dbReference type="PANTHER" id="PTHR22595">
    <property type="entry name" value="CHITINASE-RELATED"/>
    <property type="match status" value="1"/>
</dbReference>
<name>A0ABP1QIB0_9HEXA</name>
<evidence type="ECO:0000259" key="3">
    <source>
        <dbReference type="PROSITE" id="PS50222"/>
    </source>
</evidence>
<organism evidence="4 5">
    <name type="scientific">Orchesella dallaii</name>
    <dbReference type="NCBI Taxonomy" id="48710"/>
    <lineage>
        <taxon>Eukaryota</taxon>
        <taxon>Metazoa</taxon>
        <taxon>Ecdysozoa</taxon>
        <taxon>Arthropoda</taxon>
        <taxon>Hexapoda</taxon>
        <taxon>Collembola</taxon>
        <taxon>Entomobryomorpha</taxon>
        <taxon>Entomobryoidea</taxon>
        <taxon>Orchesellidae</taxon>
        <taxon>Orchesellinae</taxon>
        <taxon>Orchesella</taxon>
    </lineage>
</organism>
<dbReference type="EMBL" id="CAXLJM020000035">
    <property type="protein sequence ID" value="CAL8103930.1"/>
    <property type="molecule type" value="Genomic_DNA"/>
</dbReference>
<dbReference type="InterPro" id="IPR000726">
    <property type="entry name" value="Glyco_hydro_19_cat"/>
</dbReference>
<dbReference type="SUPFAM" id="SSF53955">
    <property type="entry name" value="Lysozyme-like"/>
    <property type="match status" value="1"/>
</dbReference>
<accession>A0ABP1QIB0</accession>
<reference evidence="4 5" key="1">
    <citation type="submission" date="2024-08" db="EMBL/GenBank/DDBJ databases">
        <authorList>
            <person name="Cucini C."/>
            <person name="Frati F."/>
        </authorList>
    </citation>
    <scope>NUCLEOTIDE SEQUENCE [LARGE SCALE GENOMIC DNA]</scope>
</reference>
<dbReference type="CDD" id="cd00325">
    <property type="entry name" value="chitinase_GH19"/>
    <property type="match status" value="1"/>
</dbReference>
<dbReference type="PROSITE" id="PS50222">
    <property type="entry name" value="EF_HAND_2"/>
    <property type="match status" value="1"/>
</dbReference>